<dbReference type="STRING" id="441119.SAMN04488047_1089"/>
<keyword evidence="3" id="KW-1133">Transmembrane helix</keyword>
<proteinExistence type="predicted"/>
<sequence>MSPRVVIVSTMRDEGPHLVEWIAHHRAAGAEILVLSNNCTDGSDKLLDRLAESGAIAHLRNEVPEGKTPQWSALKLARHHSSVQEADWIAVLDADEFVNLRPPLATFQDFVTSVPGADAVMLPWRLFGHSGHATRPEAPTIRAYTRAIAADALYPPLCRFFKTLYRREGPFAKPGVHRPRLEAEAQPDLRDGSGRRVSQAMAIDDRRILHWGEPAATNLVQLNHYSVRSAEDFLLKAARGLPNRTQKRIGLTYWVERNFNTVEDTSIRHMAPATEAEARRLRTLPGVAEAEADCRAWQRAAFQRMLQDPALVEFYGRLLISQGSTAPDEALARELVSLFQTAHKASRR</sequence>
<dbReference type="PANTHER" id="PTHR21461:SF69">
    <property type="entry name" value="GLYCOSYLTRANSFERASE FAMILY 92 PROTEIN"/>
    <property type="match status" value="1"/>
</dbReference>
<dbReference type="OrthoDB" id="4964299at2"/>
<dbReference type="Pfam" id="PF13704">
    <property type="entry name" value="Glyco_tranf_2_4"/>
    <property type="match status" value="1"/>
</dbReference>
<comment type="subcellular location">
    <subcellularLocation>
        <location evidence="1">Membrane</location>
        <topology evidence="1">Single-pass membrane protein</topology>
    </subcellularLocation>
</comment>
<evidence type="ECO:0000256" key="1">
    <source>
        <dbReference type="ARBA" id="ARBA00004167"/>
    </source>
</evidence>
<keyword evidence="4" id="KW-0808">Transferase</keyword>
<dbReference type="EMBL" id="FOXA01000008">
    <property type="protein sequence ID" value="SFP53901.1"/>
    <property type="molecule type" value="Genomic_DNA"/>
</dbReference>
<accession>A0A1I5R6H0</accession>
<gene>
    <name evidence="4" type="ORF">SAMN04488047_1089</name>
</gene>
<evidence type="ECO:0000313" key="5">
    <source>
        <dbReference type="Proteomes" id="UP000199356"/>
    </source>
</evidence>
<keyword evidence="3" id="KW-0472">Membrane</keyword>
<protein>
    <submittedName>
        <fullName evidence="4">Glycosyl transferase family 2</fullName>
    </submittedName>
</protein>
<keyword evidence="5" id="KW-1185">Reference proteome</keyword>
<evidence type="ECO:0000256" key="3">
    <source>
        <dbReference type="ARBA" id="ARBA00022989"/>
    </source>
</evidence>
<dbReference type="RefSeq" id="WP_093421689.1">
    <property type="nucleotide sequence ID" value="NZ_FOXA01000008.1"/>
</dbReference>
<evidence type="ECO:0000256" key="2">
    <source>
        <dbReference type="ARBA" id="ARBA00022692"/>
    </source>
</evidence>
<dbReference type="SUPFAM" id="SSF53448">
    <property type="entry name" value="Nucleotide-diphospho-sugar transferases"/>
    <property type="match status" value="1"/>
</dbReference>
<keyword evidence="2" id="KW-0812">Transmembrane</keyword>
<dbReference type="InterPro" id="IPR029044">
    <property type="entry name" value="Nucleotide-diphossugar_trans"/>
</dbReference>
<dbReference type="CDD" id="cd00761">
    <property type="entry name" value="Glyco_tranf_GTA_type"/>
    <property type="match status" value="1"/>
</dbReference>
<dbReference type="Proteomes" id="UP000199356">
    <property type="component" value="Unassembled WGS sequence"/>
</dbReference>
<dbReference type="AlphaFoldDB" id="A0A1I5R6H0"/>
<organism evidence="4 5">
    <name type="scientific">Tranquillimonas alkanivorans</name>
    <dbReference type="NCBI Taxonomy" id="441119"/>
    <lineage>
        <taxon>Bacteria</taxon>
        <taxon>Pseudomonadati</taxon>
        <taxon>Pseudomonadota</taxon>
        <taxon>Alphaproteobacteria</taxon>
        <taxon>Rhodobacterales</taxon>
        <taxon>Roseobacteraceae</taxon>
        <taxon>Tranquillimonas</taxon>
    </lineage>
</organism>
<name>A0A1I5R6H0_9RHOB</name>
<dbReference type="GO" id="GO:0005737">
    <property type="term" value="C:cytoplasm"/>
    <property type="evidence" value="ECO:0007669"/>
    <property type="project" value="TreeGrafter"/>
</dbReference>
<dbReference type="Gene3D" id="3.90.550.10">
    <property type="entry name" value="Spore Coat Polysaccharide Biosynthesis Protein SpsA, Chain A"/>
    <property type="match status" value="1"/>
</dbReference>
<dbReference type="PANTHER" id="PTHR21461">
    <property type="entry name" value="GLYCOSYLTRANSFERASE FAMILY 92 PROTEIN"/>
    <property type="match status" value="1"/>
</dbReference>
<dbReference type="GO" id="GO:0016757">
    <property type="term" value="F:glycosyltransferase activity"/>
    <property type="evidence" value="ECO:0007669"/>
    <property type="project" value="TreeGrafter"/>
</dbReference>
<reference evidence="4 5" key="1">
    <citation type="submission" date="2016-10" db="EMBL/GenBank/DDBJ databases">
        <authorList>
            <person name="de Groot N.N."/>
        </authorList>
    </citation>
    <scope>NUCLEOTIDE SEQUENCE [LARGE SCALE GENOMIC DNA]</scope>
    <source>
        <strain evidence="4 5">DSM 19547</strain>
    </source>
</reference>
<dbReference type="GO" id="GO:0016020">
    <property type="term" value="C:membrane"/>
    <property type="evidence" value="ECO:0007669"/>
    <property type="project" value="UniProtKB-SubCell"/>
</dbReference>
<evidence type="ECO:0000313" key="4">
    <source>
        <dbReference type="EMBL" id="SFP53901.1"/>
    </source>
</evidence>